<feature type="transmembrane region" description="Helical" evidence="1">
    <location>
        <begin position="115"/>
        <end position="135"/>
    </location>
</feature>
<comment type="caution">
    <text evidence="2">The sequence shown here is derived from an EMBL/GenBank/DDBJ whole genome shotgun (WGS) entry which is preliminary data.</text>
</comment>
<sequence>MTRYQLALLAHSQRWLPPSLAFLVVLGILYSDPGGGLLPLYAISAGALLVVACWLTIALVDAEDPVQRLITRVHARRTSVLIGGVAAAVLCCCLGLTALSLVISVLRHHDVIAEPVWLGTMAHLACAFAGIAVGLPCSRLVLPRVGHTVIVALAALSVVLRFPWIPLVNPMLRVMTADSARLAPVLSGLIVCAGVLVLSSGAVTALYRHRA</sequence>
<reference evidence="2 3" key="1">
    <citation type="submission" date="2020-04" db="EMBL/GenBank/DDBJ databases">
        <title>Novel species.</title>
        <authorList>
            <person name="Teo W.F.A."/>
            <person name="Lipun K."/>
            <person name="Srisuk N."/>
            <person name="Duangmal K."/>
        </authorList>
    </citation>
    <scope>NUCLEOTIDE SEQUENCE [LARGE SCALE GENOMIC DNA]</scope>
    <source>
        <strain evidence="2 3">K13G38</strain>
    </source>
</reference>
<organism evidence="2 3">
    <name type="scientific">Amycolatopsis acididurans</name>
    <dbReference type="NCBI Taxonomy" id="2724524"/>
    <lineage>
        <taxon>Bacteria</taxon>
        <taxon>Bacillati</taxon>
        <taxon>Actinomycetota</taxon>
        <taxon>Actinomycetes</taxon>
        <taxon>Pseudonocardiales</taxon>
        <taxon>Pseudonocardiaceae</taxon>
        <taxon>Amycolatopsis</taxon>
    </lineage>
</organism>
<evidence type="ECO:0000256" key="1">
    <source>
        <dbReference type="SAM" id="Phobius"/>
    </source>
</evidence>
<keyword evidence="1" id="KW-0472">Membrane</keyword>
<feature type="transmembrane region" description="Helical" evidence="1">
    <location>
        <begin position="147"/>
        <end position="165"/>
    </location>
</feature>
<proteinExistence type="predicted"/>
<name>A0ABX1J0N7_9PSEU</name>
<keyword evidence="3" id="KW-1185">Reference proteome</keyword>
<dbReference type="Proteomes" id="UP000715441">
    <property type="component" value="Unassembled WGS sequence"/>
</dbReference>
<feature type="transmembrane region" description="Helical" evidence="1">
    <location>
        <begin position="185"/>
        <end position="207"/>
    </location>
</feature>
<keyword evidence="1" id="KW-0812">Transmembrane</keyword>
<evidence type="ECO:0008006" key="4">
    <source>
        <dbReference type="Google" id="ProtNLM"/>
    </source>
</evidence>
<dbReference type="RefSeq" id="WP_168514185.1">
    <property type="nucleotide sequence ID" value="NZ_JAAXLS010000005.1"/>
</dbReference>
<feature type="transmembrane region" description="Helical" evidence="1">
    <location>
        <begin position="37"/>
        <end position="60"/>
    </location>
</feature>
<feature type="transmembrane region" description="Helical" evidence="1">
    <location>
        <begin position="12"/>
        <end position="31"/>
    </location>
</feature>
<evidence type="ECO:0000313" key="2">
    <source>
        <dbReference type="EMBL" id="NKQ53343.1"/>
    </source>
</evidence>
<dbReference type="EMBL" id="JAAXLS010000005">
    <property type="protein sequence ID" value="NKQ53343.1"/>
    <property type="molecule type" value="Genomic_DNA"/>
</dbReference>
<gene>
    <name evidence="2" type="ORF">HFP15_10660</name>
</gene>
<keyword evidence="1" id="KW-1133">Transmembrane helix</keyword>
<accession>A0ABX1J0N7</accession>
<feature type="transmembrane region" description="Helical" evidence="1">
    <location>
        <begin position="80"/>
        <end position="103"/>
    </location>
</feature>
<evidence type="ECO:0000313" key="3">
    <source>
        <dbReference type="Proteomes" id="UP000715441"/>
    </source>
</evidence>
<protein>
    <recommendedName>
        <fullName evidence="4">ABC transporter</fullName>
    </recommendedName>
</protein>